<dbReference type="Gene3D" id="3.90.640.10">
    <property type="entry name" value="Actin, Chain A, domain 4"/>
    <property type="match status" value="1"/>
</dbReference>
<proteinExistence type="predicted"/>
<dbReference type="Gene3D" id="3.30.420.40">
    <property type="match status" value="2"/>
</dbReference>
<dbReference type="AlphaFoldDB" id="A0AAN0IZF9"/>
<accession>A0AAN0IZF9</accession>
<name>A0AAN0IZF9_AMPQE</name>
<organism evidence="1 2">
    <name type="scientific">Amphimedon queenslandica</name>
    <name type="common">Sponge</name>
    <dbReference type="NCBI Taxonomy" id="400682"/>
    <lineage>
        <taxon>Eukaryota</taxon>
        <taxon>Metazoa</taxon>
        <taxon>Porifera</taxon>
        <taxon>Demospongiae</taxon>
        <taxon>Heteroscleromorpha</taxon>
        <taxon>Haplosclerida</taxon>
        <taxon>Niphatidae</taxon>
        <taxon>Amphimedon</taxon>
    </lineage>
</organism>
<evidence type="ECO:0000313" key="2">
    <source>
        <dbReference type="Proteomes" id="UP000007879"/>
    </source>
</evidence>
<evidence type="ECO:0000313" key="1">
    <source>
        <dbReference type="EnsemblMetazoa" id="XP_019850160.1"/>
    </source>
</evidence>
<dbReference type="KEGG" id="aqu:109580960"/>
<dbReference type="EnsemblMetazoa" id="XM_019994601.1">
    <property type="protein sequence ID" value="XP_019850160.1"/>
    <property type="gene ID" value="LOC109580960"/>
</dbReference>
<reference evidence="2" key="1">
    <citation type="journal article" date="2010" name="Nature">
        <title>The Amphimedon queenslandica genome and the evolution of animal complexity.</title>
        <authorList>
            <person name="Srivastava M."/>
            <person name="Simakov O."/>
            <person name="Chapman J."/>
            <person name="Fahey B."/>
            <person name="Gauthier M.E."/>
            <person name="Mitros T."/>
            <person name="Richards G.S."/>
            <person name="Conaco C."/>
            <person name="Dacre M."/>
            <person name="Hellsten U."/>
            <person name="Larroux C."/>
            <person name="Putnam N.H."/>
            <person name="Stanke M."/>
            <person name="Adamska M."/>
            <person name="Darling A."/>
            <person name="Degnan S.M."/>
            <person name="Oakley T.H."/>
            <person name="Plachetzki D.C."/>
            <person name="Zhai Y."/>
            <person name="Adamski M."/>
            <person name="Calcino A."/>
            <person name="Cummins S.F."/>
            <person name="Goodstein D.M."/>
            <person name="Harris C."/>
            <person name="Jackson D.J."/>
            <person name="Leys S.P."/>
            <person name="Shu S."/>
            <person name="Woodcroft B.J."/>
            <person name="Vervoort M."/>
            <person name="Kosik K.S."/>
            <person name="Manning G."/>
            <person name="Degnan B.M."/>
            <person name="Rokhsar D.S."/>
        </authorList>
    </citation>
    <scope>NUCLEOTIDE SEQUENCE [LARGE SCALE GENOMIC DNA]</scope>
</reference>
<protein>
    <submittedName>
        <fullName evidence="1">Uncharacterized protein</fullName>
    </submittedName>
</protein>
<dbReference type="GeneID" id="109580960"/>
<keyword evidence="2" id="KW-1185">Reference proteome</keyword>
<dbReference type="Proteomes" id="UP000007879">
    <property type="component" value="Unassembled WGS sequence"/>
</dbReference>
<dbReference type="RefSeq" id="XP_019850160.1">
    <property type="nucleotide sequence ID" value="XM_019994601.1"/>
</dbReference>
<sequence>MSYLSKADKKPHTDAGYRVTEDNISAIDFGTTSVSLAYTTKGDQQFTTLRLDAEERSTRVPNVILLKKDGYKISVEAFGADARKKYGSLRSGDYANFIYFERIKMLMRREQAVDRQTLVESLSGEKCYLVEIIAFIIQYLKDQLIDHLSHTITPLKTTDFDWVITVPAIWDARGKRMMREAAYLAGLLTESGGIKHLTGESCSPLPPPDEVNPDKLSLALEPESAAIYSQEVTGEQIKCDPSKAAISRPTEYMVIDIGGGTIDITAHTEIFGCIRVNNTPNGIAWGGTQVNEAFSELLQSLVRDPDYKKFLASGEQSKQMAIINSILYDEFENQKIVFGHRKSKEIVVKLQPKFATYYDNEIVAEVKKFKGIEYESDTLRRIKVSQSKIDTFYLVGGFGGCKYIHEKVSAAIKKVKGSHCNVIVPVDPHLAVATGAAMWRKNPEIIKARRSDATYGISMAIPFSSEKHDEHYKYYDNEDKIYRCKDVFCVFLEESEMVKTNEVISTSTRPMSKATEQMFIKIYSTPNTGVQYVVDKRGNSTVTKIGQIVIDVPNPDKLPEFRRTVDTTMDFSGTEIQAKAKYHATGKKLKLFVTFFLLNTEDKSFKIFSNRLLIVFPCCMDY</sequence>
<reference evidence="1" key="2">
    <citation type="submission" date="2024-06" db="UniProtKB">
        <authorList>
            <consortium name="EnsemblMetazoa"/>
        </authorList>
    </citation>
    <scope>IDENTIFICATION</scope>
</reference>
<dbReference type="InterPro" id="IPR043129">
    <property type="entry name" value="ATPase_NBD"/>
</dbReference>
<dbReference type="SUPFAM" id="SSF53067">
    <property type="entry name" value="Actin-like ATPase domain"/>
    <property type="match status" value="2"/>
</dbReference>
<dbReference type="PANTHER" id="PTHR14187">
    <property type="entry name" value="ALPHA KINASE/ELONGATION FACTOR 2 KINASE"/>
    <property type="match status" value="1"/>
</dbReference>
<dbReference type="PANTHER" id="PTHR14187:SF5">
    <property type="entry name" value="HEAT SHOCK 70 KDA PROTEIN 12A"/>
    <property type="match status" value="1"/>
</dbReference>